<gene>
    <name evidence="2" type="ORF">BpHYR1_029377</name>
</gene>
<dbReference type="AlphaFoldDB" id="A0A3M7PAC7"/>
<proteinExistence type="predicted"/>
<evidence type="ECO:0000256" key="1">
    <source>
        <dbReference type="SAM" id="MobiDB-lite"/>
    </source>
</evidence>
<evidence type="ECO:0000313" key="3">
    <source>
        <dbReference type="Proteomes" id="UP000276133"/>
    </source>
</evidence>
<comment type="caution">
    <text evidence="2">The sequence shown here is derived from an EMBL/GenBank/DDBJ whole genome shotgun (WGS) entry which is preliminary data.</text>
</comment>
<feature type="region of interest" description="Disordered" evidence="1">
    <location>
        <begin position="1"/>
        <end position="20"/>
    </location>
</feature>
<dbReference type="Proteomes" id="UP000276133">
    <property type="component" value="Unassembled WGS sequence"/>
</dbReference>
<organism evidence="2 3">
    <name type="scientific">Brachionus plicatilis</name>
    <name type="common">Marine rotifer</name>
    <name type="synonym">Brachionus muelleri</name>
    <dbReference type="NCBI Taxonomy" id="10195"/>
    <lineage>
        <taxon>Eukaryota</taxon>
        <taxon>Metazoa</taxon>
        <taxon>Spiralia</taxon>
        <taxon>Gnathifera</taxon>
        <taxon>Rotifera</taxon>
        <taxon>Eurotatoria</taxon>
        <taxon>Monogononta</taxon>
        <taxon>Pseudotrocha</taxon>
        <taxon>Ploima</taxon>
        <taxon>Brachionidae</taxon>
        <taxon>Brachionus</taxon>
    </lineage>
</organism>
<keyword evidence="3" id="KW-1185">Reference proteome</keyword>
<reference evidence="2 3" key="1">
    <citation type="journal article" date="2018" name="Sci. Rep.">
        <title>Genomic signatures of local adaptation to the degree of environmental predictability in rotifers.</title>
        <authorList>
            <person name="Franch-Gras L."/>
            <person name="Hahn C."/>
            <person name="Garcia-Roger E.M."/>
            <person name="Carmona M.J."/>
            <person name="Serra M."/>
            <person name="Gomez A."/>
        </authorList>
    </citation>
    <scope>NUCLEOTIDE SEQUENCE [LARGE SCALE GENOMIC DNA]</scope>
    <source>
        <strain evidence="2">HYR1</strain>
    </source>
</reference>
<sequence>MTSLSSSARSSSPGAGSGPYTTGSAFNLSASSDRSTMSHVLIRSFVCFLSWLSCLVLRERERDDFPFLRMLPTN</sequence>
<accession>A0A3M7PAC7</accession>
<name>A0A3M7PAC7_BRAPC</name>
<protein>
    <submittedName>
        <fullName evidence="2">Uncharacterized protein</fullName>
    </submittedName>
</protein>
<evidence type="ECO:0000313" key="2">
    <source>
        <dbReference type="EMBL" id="RMZ96036.1"/>
    </source>
</evidence>
<dbReference type="EMBL" id="REGN01012313">
    <property type="protein sequence ID" value="RMZ96036.1"/>
    <property type="molecule type" value="Genomic_DNA"/>
</dbReference>